<gene>
    <name evidence="1" type="ORF">ElyMa_005201500</name>
</gene>
<keyword evidence="2" id="KW-1185">Reference proteome</keyword>
<organism evidence="1 2">
    <name type="scientific">Elysia marginata</name>
    <dbReference type="NCBI Taxonomy" id="1093978"/>
    <lineage>
        <taxon>Eukaryota</taxon>
        <taxon>Metazoa</taxon>
        <taxon>Spiralia</taxon>
        <taxon>Lophotrochozoa</taxon>
        <taxon>Mollusca</taxon>
        <taxon>Gastropoda</taxon>
        <taxon>Heterobranchia</taxon>
        <taxon>Euthyneura</taxon>
        <taxon>Panpulmonata</taxon>
        <taxon>Sacoglossa</taxon>
        <taxon>Placobranchoidea</taxon>
        <taxon>Plakobranchidae</taxon>
        <taxon>Elysia</taxon>
    </lineage>
</organism>
<reference evidence="1 2" key="1">
    <citation type="journal article" date="2021" name="Elife">
        <title>Chloroplast acquisition without the gene transfer in kleptoplastic sea slugs, Plakobranchus ocellatus.</title>
        <authorList>
            <person name="Maeda T."/>
            <person name="Takahashi S."/>
            <person name="Yoshida T."/>
            <person name="Shimamura S."/>
            <person name="Takaki Y."/>
            <person name="Nagai Y."/>
            <person name="Toyoda A."/>
            <person name="Suzuki Y."/>
            <person name="Arimoto A."/>
            <person name="Ishii H."/>
            <person name="Satoh N."/>
            <person name="Nishiyama T."/>
            <person name="Hasebe M."/>
            <person name="Maruyama T."/>
            <person name="Minagawa J."/>
            <person name="Obokata J."/>
            <person name="Shigenobu S."/>
        </authorList>
    </citation>
    <scope>NUCLEOTIDE SEQUENCE [LARGE SCALE GENOMIC DNA]</scope>
</reference>
<comment type="caution">
    <text evidence="1">The sequence shown here is derived from an EMBL/GenBank/DDBJ whole genome shotgun (WGS) entry which is preliminary data.</text>
</comment>
<evidence type="ECO:0000313" key="1">
    <source>
        <dbReference type="EMBL" id="GFS26059.1"/>
    </source>
</evidence>
<dbReference type="Proteomes" id="UP000762676">
    <property type="component" value="Unassembled WGS sequence"/>
</dbReference>
<proteinExistence type="predicted"/>
<sequence length="92" mass="10280">MTGQQNGDIDMTIAQQPDGEKQCCKYKTDLRGLKMAGAISLCEDDVPGAKLPHKTLENNSVMEKEDFNVILRVSCNRMLLNLISFRKFQSSA</sequence>
<dbReference type="AlphaFoldDB" id="A0AAV4JTN4"/>
<evidence type="ECO:0000313" key="2">
    <source>
        <dbReference type="Proteomes" id="UP000762676"/>
    </source>
</evidence>
<name>A0AAV4JTN4_9GAST</name>
<accession>A0AAV4JTN4</accession>
<dbReference type="EMBL" id="BMAT01010391">
    <property type="protein sequence ID" value="GFS26059.1"/>
    <property type="molecule type" value="Genomic_DNA"/>
</dbReference>
<protein>
    <submittedName>
        <fullName evidence="1">Uncharacterized protein</fullName>
    </submittedName>
</protein>